<name>A0A0F8W4R9_9ZZZZ</name>
<gene>
    <name evidence="1" type="ORF">LCGC14_3112170</name>
</gene>
<reference evidence="1" key="1">
    <citation type="journal article" date="2015" name="Nature">
        <title>Complex archaea that bridge the gap between prokaryotes and eukaryotes.</title>
        <authorList>
            <person name="Spang A."/>
            <person name="Saw J.H."/>
            <person name="Jorgensen S.L."/>
            <person name="Zaremba-Niedzwiedzka K."/>
            <person name="Martijn J."/>
            <person name="Lind A.E."/>
            <person name="van Eijk R."/>
            <person name="Schleper C."/>
            <person name="Guy L."/>
            <person name="Ettema T.J."/>
        </authorList>
    </citation>
    <scope>NUCLEOTIDE SEQUENCE</scope>
</reference>
<sequence length="223" mass="22279">RTGTTVDLIRAVATTVDVVGALTATTLQIDGNTLLGTTTAATGTPRLDLIANAGGSAPHFVGANTTADTTTKAFVVGLRHYTNAEEPSHILGGQVDATTHRVLFGGGRTGHNAATSVEFYTAAGNTTLVGTQRWKVDSAGHFITGGGAYDIGNGAGNNPNDLYLDGDATIGGLVLTAAAASGGSGLRAPHGTAPTSPVDGDIWTTTAGLFARINGSTVGPYTA</sequence>
<evidence type="ECO:0000313" key="1">
    <source>
        <dbReference type="EMBL" id="KKK51717.1"/>
    </source>
</evidence>
<feature type="non-terminal residue" evidence="1">
    <location>
        <position position="1"/>
    </location>
</feature>
<protein>
    <submittedName>
        <fullName evidence="1">Uncharacterized protein</fullName>
    </submittedName>
</protein>
<dbReference type="AlphaFoldDB" id="A0A0F8W4R9"/>
<comment type="caution">
    <text evidence="1">The sequence shown here is derived from an EMBL/GenBank/DDBJ whole genome shotgun (WGS) entry which is preliminary data.</text>
</comment>
<accession>A0A0F8W4R9</accession>
<dbReference type="EMBL" id="LAZR01067371">
    <property type="protein sequence ID" value="KKK51717.1"/>
    <property type="molecule type" value="Genomic_DNA"/>
</dbReference>
<organism evidence="1">
    <name type="scientific">marine sediment metagenome</name>
    <dbReference type="NCBI Taxonomy" id="412755"/>
    <lineage>
        <taxon>unclassified sequences</taxon>
        <taxon>metagenomes</taxon>
        <taxon>ecological metagenomes</taxon>
    </lineage>
</organism>
<proteinExistence type="predicted"/>